<dbReference type="AlphaFoldDB" id="A0AAU8LWF0"/>
<organism evidence="2">
    <name type="scientific">Candidatus Electrothrix aestuarii</name>
    <dbReference type="NCBI Taxonomy" id="3062594"/>
    <lineage>
        <taxon>Bacteria</taxon>
        <taxon>Pseudomonadati</taxon>
        <taxon>Thermodesulfobacteriota</taxon>
        <taxon>Desulfobulbia</taxon>
        <taxon>Desulfobulbales</taxon>
        <taxon>Desulfobulbaceae</taxon>
        <taxon>Candidatus Electrothrix</taxon>
    </lineage>
</organism>
<keyword evidence="1" id="KW-0732">Signal</keyword>
<evidence type="ECO:0000256" key="1">
    <source>
        <dbReference type="SAM" id="SignalP"/>
    </source>
</evidence>
<feature type="chain" id="PRO_5043695025" evidence="1">
    <location>
        <begin position="24"/>
        <end position="94"/>
    </location>
</feature>
<sequence>MTKKTIIGLVLFLCLILADQAFARWGQAETSYWGASGTAHCHNNNNVSVWVGMSYTQQNDALTELWNKAVAACQHRGGLFDVSGSVYSQWGPYW</sequence>
<accession>A0AAU8LWF0</accession>
<evidence type="ECO:0000313" key="2">
    <source>
        <dbReference type="EMBL" id="XCN73612.1"/>
    </source>
</evidence>
<dbReference type="KEGG" id="eaj:Q3M24_02330"/>
<feature type="signal peptide" evidence="1">
    <location>
        <begin position="1"/>
        <end position="23"/>
    </location>
</feature>
<proteinExistence type="predicted"/>
<dbReference type="EMBL" id="CP159373">
    <property type="protein sequence ID" value="XCN73612.1"/>
    <property type="molecule type" value="Genomic_DNA"/>
</dbReference>
<reference evidence="2" key="1">
    <citation type="journal article" date="2024" name="Syst. Appl. Microbiol.">
        <title>First single-strain enrichments of Electrothrix cable bacteria, description of E. aestuarii sp. nov. and E. rattekaaiensis sp. nov., and proposal of a cable bacteria taxonomy following the rules of the SeqCode.</title>
        <authorList>
            <person name="Plum-Jensen L.E."/>
            <person name="Schramm A."/>
            <person name="Marshall I.P.G."/>
        </authorList>
    </citation>
    <scope>NUCLEOTIDE SEQUENCE</scope>
    <source>
        <strain evidence="2">Rat1</strain>
    </source>
</reference>
<protein>
    <submittedName>
        <fullName evidence="2">Uncharacterized protein</fullName>
    </submittedName>
</protein>
<gene>
    <name evidence="2" type="ORF">Q3M24_02330</name>
</gene>
<name>A0AAU8LWF0_9BACT</name>
<reference evidence="2" key="2">
    <citation type="submission" date="2024-06" db="EMBL/GenBank/DDBJ databases">
        <authorList>
            <person name="Plum-Jensen L.E."/>
            <person name="Schramm A."/>
            <person name="Marshall I.P.G."/>
        </authorList>
    </citation>
    <scope>NUCLEOTIDE SEQUENCE</scope>
    <source>
        <strain evidence="2">Rat1</strain>
    </source>
</reference>